<keyword evidence="7" id="KW-0275">Fatty acid biosynthesis</keyword>
<comment type="caution">
    <text evidence="9">The sequence shown here is derived from an EMBL/GenBank/DDBJ whole genome shotgun (WGS) entry which is preliminary data.</text>
</comment>
<sequence length="115" mass="13122">GIDIVEVKRIEKAIKKWGERFIKRIFLPGEEVYCNAKRNPSVCYSARFAAKEAFSKALGTGIRKLSWKDIEVMRNEMGKPYLIIRGKSKKILGKRKLDISISHTDNIATAIIIIE</sequence>
<name>X1RRI6_9ZZZZ</name>
<keyword evidence="2" id="KW-0808">Transferase</keyword>
<accession>X1RRI6</accession>
<dbReference type="GO" id="GO:0006633">
    <property type="term" value="P:fatty acid biosynthetic process"/>
    <property type="evidence" value="ECO:0007669"/>
    <property type="project" value="UniProtKB-KW"/>
</dbReference>
<feature type="non-terminal residue" evidence="9">
    <location>
        <position position="1"/>
    </location>
</feature>
<keyword evidence="1" id="KW-0444">Lipid biosynthesis</keyword>
<proteinExistence type="inferred from homology"/>
<organism evidence="9">
    <name type="scientific">marine sediment metagenome</name>
    <dbReference type="NCBI Taxonomy" id="412755"/>
    <lineage>
        <taxon>unclassified sequences</taxon>
        <taxon>metagenomes</taxon>
        <taxon>ecological metagenomes</taxon>
    </lineage>
</organism>
<evidence type="ECO:0000313" key="9">
    <source>
        <dbReference type="EMBL" id="GAI83337.1"/>
    </source>
</evidence>
<feature type="domain" description="4'-phosphopantetheinyl transferase" evidence="8">
    <location>
        <begin position="1"/>
        <end position="92"/>
    </location>
</feature>
<evidence type="ECO:0000256" key="6">
    <source>
        <dbReference type="ARBA" id="ARBA00023098"/>
    </source>
</evidence>
<protein>
    <recommendedName>
        <fullName evidence="8">4'-phosphopantetheinyl transferase domain-containing protein</fullName>
    </recommendedName>
</protein>
<keyword evidence="6" id="KW-0443">Lipid metabolism</keyword>
<dbReference type="GO" id="GO:0000287">
    <property type="term" value="F:magnesium ion binding"/>
    <property type="evidence" value="ECO:0007669"/>
    <property type="project" value="InterPro"/>
</dbReference>
<evidence type="ECO:0000256" key="2">
    <source>
        <dbReference type="ARBA" id="ARBA00022679"/>
    </source>
</evidence>
<keyword evidence="3" id="KW-0479">Metal-binding</keyword>
<evidence type="ECO:0000259" key="8">
    <source>
        <dbReference type="Pfam" id="PF01648"/>
    </source>
</evidence>
<gene>
    <name evidence="9" type="ORF">S12H4_19360</name>
</gene>
<dbReference type="InterPro" id="IPR002582">
    <property type="entry name" value="ACPS"/>
</dbReference>
<dbReference type="HAMAP" id="MF_00101">
    <property type="entry name" value="AcpS"/>
    <property type="match status" value="1"/>
</dbReference>
<evidence type="ECO:0000256" key="1">
    <source>
        <dbReference type="ARBA" id="ARBA00022516"/>
    </source>
</evidence>
<reference evidence="9" key="1">
    <citation type="journal article" date="2014" name="Front. Microbiol.">
        <title>High frequency of phylogenetically diverse reductive dehalogenase-homologous genes in deep subseafloor sedimentary metagenomes.</title>
        <authorList>
            <person name="Kawai M."/>
            <person name="Futagami T."/>
            <person name="Toyoda A."/>
            <person name="Takaki Y."/>
            <person name="Nishi S."/>
            <person name="Hori S."/>
            <person name="Arai W."/>
            <person name="Tsubouchi T."/>
            <person name="Morono Y."/>
            <person name="Uchiyama I."/>
            <person name="Ito T."/>
            <person name="Fujiyama A."/>
            <person name="Inagaki F."/>
            <person name="Takami H."/>
        </authorList>
    </citation>
    <scope>NUCLEOTIDE SEQUENCE</scope>
    <source>
        <strain evidence="9">Expedition CK06-06</strain>
    </source>
</reference>
<evidence type="ECO:0000256" key="4">
    <source>
        <dbReference type="ARBA" id="ARBA00022832"/>
    </source>
</evidence>
<dbReference type="NCBIfam" id="TIGR00556">
    <property type="entry name" value="pantethn_trn"/>
    <property type="match status" value="1"/>
</dbReference>
<evidence type="ECO:0000256" key="5">
    <source>
        <dbReference type="ARBA" id="ARBA00022842"/>
    </source>
</evidence>
<dbReference type="EMBL" id="BARW01009674">
    <property type="protein sequence ID" value="GAI83337.1"/>
    <property type="molecule type" value="Genomic_DNA"/>
</dbReference>
<dbReference type="AlphaFoldDB" id="X1RRI6"/>
<evidence type="ECO:0000256" key="7">
    <source>
        <dbReference type="ARBA" id="ARBA00023160"/>
    </source>
</evidence>
<dbReference type="Pfam" id="PF01648">
    <property type="entry name" value="ACPS"/>
    <property type="match status" value="1"/>
</dbReference>
<dbReference type="NCBIfam" id="TIGR00516">
    <property type="entry name" value="acpS"/>
    <property type="match status" value="1"/>
</dbReference>
<dbReference type="GO" id="GO:0008897">
    <property type="term" value="F:holo-[acyl-carrier-protein] synthase activity"/>
    <property type="evidence" value="ECO:0007669"/>
    <property type="project" value="InterPro"/>
</dbReference>
<dbReference type="InterPro" id="IPR004568">
    <property type="entry name" value="Ppantetheine-prot_Trfase_dom"/>
</dbReference>
<keyword evidence="4" id="KW-0276">Fatty acid metabolism</keyword>
<dbReference type="Gene3D" id="3.90.470.20">
    <property type="entry name" value="4'-phosphopantetheinyl transferase domain"/>
    <property type="match status" value="1"/>
</dbReference>
<evidence type="ECO:0000256" key="3">
    <source>
        <dbReference type="ARBA" id="ARBA00022723"/>
    </source>
</evidence>
<dbReference type="InterPro" id="IPR037143">
    <property type="entry name" value="4-PPantetheinyl_Trfase_dom_sf"/>
</dbReference>
<keyword evidence="5" id="KW-0460">Magnesium</keyword>
<dbReference type="SUPFAM" id="SSF56214">
    <property type="entry name" value="4'-phosphopantetheinyl transferase"/>
    <property type="match status" value="1"/>
</dbReference>
<dbReference type="InterPro" id="IPR008278">
    <property type="entry name" value="4-PPantetheinyl_Trfase_dom"/>
</dbReference>